<dbReference type="PANTHER" id="PTHR10489">
    <property type="entry name" value="CELL ADHESION MOLECULE"/>
    <property type="match status" value="1"/>
</dbReference>
<evidence type="ECO:0000256" key="5">
    <source>
        <dbReference type="ARBA" id="ARBA00022989"/>
    </source>
</evidence>
<dbReference type="EMBL" id="QXTE01000054">
    <property type="protein sequence ID" value="TFK09345.1"/>
    <property type="molecule type" value="Genomic_DNA"/>
</dbReference>
<evidence type="ECO:0000313" key="16">
    <source>
        <dbReference type="Proteomes" id="UP000297703"/>
    </source>
</evidence>
<evidence type="ECO:0000256" key="8">
    <source>
        <dbReference type="ARBA" id="ARBA00023157"/>
    </source>
</evidence>
<evidence type="ECO:0000313" key="15">
    <source>
        <dbReference type="EMBL" id="TFK09345.1"/>
    </source>
</evidence>
<sequence>MEDVAMDPLGGEPYYYYGEANESGPGMQCEWPVDWEVSFSLLTVLYMLVFVLGLSGNRLVIFTVWRGPRAKHRSTDTYIDNLALADLAFMVTLPLWAAYMGLCFHWPFGSALCKLSSYLVLLNISALLFAAVAIVPCLTYRC</sequence>
<accession>A0A4D9EK21</accession>
<evidence type="ECO:0000256" key="4">
    <source>
        <dbReference type="ARBA" id="ARBA00022692"/>
    </source>
</evidence>
<dbReference type="GO" id="GO:0007204">
    <property type="term" value="P:positive regulation of cytosolic calcium ion concentration"/>
    <property type="evidence" value="ECO:0007669"/>
    <property type="project" value="TreeGrafter"/>
</dbReference>
<evidence type="ECO:0000256" key="10">
    <source>
        <dbReference type="ARBA" id="ARBA00023180"/>
    </source>
</evidence>
<feature type="transmembrane region" description="Helical" evidence="13">
    <location>
        <begin position="82"/>
        <end position="108"/>
    </location>
</feature>
<dbReference type="GO" id="GO:0030593">
    <property type="term" value="P:neutrophil chemotaxis"/>
    <property type="evidence" value="ECO:0007669"/>
    <property type="project" value="TreeGrafter"/>
</dbReference>
<keyword evidence="11" id="KW-0306">Gastrulation</keyword>
<dbReference type="InterPro" id="IPR017452">
    <property type="entry name" value="GPCR_Rhodpsn_7TM"/>
</dbReference>
<dbReference type="InterPro" id="IPR050119">
    <property type="entry name" value="CCR1-9-like"/>
</dbReference>
<dbReference type="Proteomes" id="UP000297703">
    <property type="component" value="Unassembled WGS sequence"/>
</dbReference>
<feature type="domain" description="G-protein coupled receptors family 1 profile" evidence="14">
    <location>
        <begin position="56"/>
        <end position="134"/>
    </location>
</feature>
<dbReference type="OrthoDB" id="5974286at2759"/>
<dbReference type="PROSITE" id="PS50262">
    <property type="entry name" value="G_PROTEIN_RECEP_F1_2"/>
    <property type="match status" value="1"/>
</dbReference>
<keyword evidence="8" id="KW-1015">Disulfide bond</keyword>
<evidence type="ECO:0000256" key="12">
    <source>
        <dbReference type="ARBA" id="ARBA00023224"/>
    </source>
</evidence>
<keyword evidence="9" id="KW-0675">Receptor</keyword>
<dbReference type="GO" id="GO:0006955">
    <property type="term" value="P:immune response"/>
    <property type="evidence" value="ECO:0007669"/>
    <property type="project" value="TreeGrafter"/>
</dbReference>
<dbReference type="STRING" id="55544.A0A4D9EK21"/>
<keyword evidence="6" id="KW-0297">G-protein coupled receptor</keyword>
<evidence type="ECO:0000256" key="6">
    <source>
        <dbReference type="ARBA" id="ARBA00023040"/>
    </source>
</evidence>
<feature type="transmembrane region" description="Helical" evidence="13">
    <location>
        <begin position="37"/>
        <end position="61"/>
    </location>
</feature>
<dbReference type="GO" id="GO:0007369">
    <property type="term" value="P:gastrulation"/>
    <property type="evidence" value="ECO:0007669"/>
    <property type="project" value="UniProtKB-KW"/>
</dbReference>
<evidence type="ECO:0000256" key="7">
    <source>
        <dbReference type="ARBA" id="ARBA00023136"/>
    </source>
</evidence>
<proteinExistence type="predicted"/>
<keyword evidence="3" id="KW-1003">Cell membrane</keyword>
<name>A0A4D9EK21_9SAUR</name>
<reference evidence="15 16" key="1">
    <citation type="submission" date="2019-04" db="EMBL/GenBank/DDBJ databases">
        <title>Draft genome of the big-headed turtle Platysternon megacephalum.</title>
        <authorList>
            <person name="Gong S."/>
        </authorList>
    </citation>
    <scope>NUCLEOTIDE SEQUENCE [LARGE SCALE GENOMIC DNA]</scope>
    <source>
        <strain evidence="15">DO16091913</strain>
        <tissue evidence="15">Muscle</tissue>
    </source>
</reference>
<dbReference type="GO" id="GO:0009897">
    <property type="term" value="C:external side of plasma membrane"/>
    <property type="evidence" value="ECO:0007669"/>
    <property type="project" value="TreeGrafter"/>
</dbReference>
<dbReference type="PRINTS" id="PR00237">
    <property type="entry name" value="GPCRRHODOPSN"/>
</dbReference>
<dbReference type="InterPro" id="IPR000276">
    <property type="entry name" value="GPCR_Rhodpsn"/>
</dbReference>
<dbReference type="SUPFAM" id="SSF81321">
    <property type="entry name" value="Family A G protein-coupled receptor-like"/>
    <property type="match status" value="1"/>
</dbReference>
<comment type="subcellular location">
    <subcellularLocation>
        <location evidence="1">Cell membrane</location>
    </subcellularLocation>
</comment>
<dbReference type="GO" id="GO:0016493">
    <property type="term" value="F:C-C chemokine receptor activity"/>
    <property type="evidence" value="ECO:0007669"/>
    <property type="project" value="TreeGrafter"/>
</dbReference>
<dbReference type="AlphaFoldDB" id="A0A4D9EK21"/>
<dbReference type="GO" id="GO:0019957">
    <property type="term" value="F:C-C chemokine binding"/>
    <property type="evidence" value="ECO:0007669"/>
    <property type="project" value="TreeGrafter"/>
</dbReference>
<evidence type="ECO:0000256" key="11">
    <source>
        <dbReference type="ARBA" id="ARBA00023218"/>
    </source>
</evidence>
<keyword evidence="10" id="KW-0325">Glycoprotein</keyword>
<keyword evidence="7 13" id="KW-0472">Membrane</keyword>
<keyword evidence="2" id="KW-0217">Developmental protein</keyword>
<feature type="transmembrane region" description="Helical" evidence="13">
    <location>
        <begin position="120"/>
        <end position="140"/>
    </location>
</feature>
<evidence type="ECO:0000256" key="9">
    <source>
        <dbReference type="ARBA" id="ARBA00023170"/>
    </source>
</evidence>
<evidence type="ECO:0000256" key="13">
    <source>
        <dbReference type="SAM" id="Phobius"/>
    </source>
</evidence>
<keyword evidence="4 13" id="KW-0812">Transmembrane</keyword>
<evidence type="ECO:0000259" key="14">
    <source>
        <dbReference type="PROSITE" id="PS50262"/>
    </source>
</evidence>
<dbReference type="Gene3D" id="1.20.1070.10">
    <property type="entry name" value="Rhodopsin 7-helix transmembrane proteins"/>
    <property type="match status" value="1"/>
</dbReference>
<protein>
    <submittedName>
        <fullName evidence="15">Myoblast determination protein 1</fullName>
    </submittedName>
</protein>
<dbReference type="Pfam" id="PF00001">
    <property type="entry name" value="7tm_1"/>
    <property type="match status" value="1"/>
</dbReference>
<keyword evidence="16" id="KW-1185">Reference proteome</keyword>
<evidence type="ECO:0000256" key="1">
    <source>
        <dbReference type="ARBA" id="ARBA00004236"/>
    </source>
</evidence>
<comment type="caution">
    <text evidence="15">The sequence shown here is derived from an EMBL/GenBank/DDBJ whole genome shotgun (WGS) entry which is preliminary data.</text>
</comment>
<evidence type="ECO:0000256" key="3">
    <source>
        <dbReference type="ARBA" id="ARBA00022475"/>
    </source>
</evidence>
<dbReference type="GO" id="GO:0019722">
    <property type="term" value="P:calcium-mediated signaling"/>
    <property type="evidence" value="ECO:0007669"/>
    <property type="project" value="TreeGrafter"/>
</dbReference>
<keyword evidence="12" id="KW-0807">Transducer</keyword>
<keyword evidence="5 13" id="KW-1133">Transmembrane helix</keyword>
<dbReference type="PANTHER" id="PTHR10489:SF953">
    <property type="entry name" value="APELIN RECEPTOR"/>
    <property type="match status" value="1"/>
</dbReference>
<reference evidence="15 16" key="2">
    <citation type="submission" date="2019-04" db="EMBL/GenBank/DDBJ databases">
        <title>The genome sequence of big-headed turtle.</title>
        <authorList>
            <person name="Gong S."/>
        </authorList>
    </citation>
    <scope>NUCLEOTIDE SEQUENCE [LARGE SCALE GENOMIC DNA]</scope>
    <source>
        <strain evidence="15">DO16091913</strain>
        <tissue evidence="15">Muscle</tissue>
    </source>
</reference>
<gene>
    <name evidence="15" type="ORF">DR999_PMT07631</name>
</gene>
<organism evidence="15 16">
    <name type="scientific">Platysternon megacephalum</name>
    <name type="common">big-headed turtle</name>
    <dbReference type="NCBI Taxonomy" id="55544"/>
    <lineage>
        <taxon>Eukaryota</taxon>
        <taxon>Metazoa</taxon>
        <taxon>Chordata</taxon>
        <taxon>Craniata</taxon>
        <taxon>Vertebrata</taxon>
        <taxon>Euteleostomi</taxon>
        <taxon>Archelosauria</taxon>
        <taxon>Testudinata</taxon>
        <taxon>Testudines</taxon>
        <taxon>Cryptodira</taxon>
        <taxon>Durocryptodira</taxon>
        <taxon>Testudinoidea</taxon>
        <taxon>Platysternidae</taxon>
        <taxon>Platysternon</taxon>
    </lineage>
</organism>
<evidence type="ECO:0000256" key="2">
    <source>
        <dbReference type="ARBA" id="ARBA00022473"/>
    </source>
</evidence>